<dbReference type="AlphaFoldDB" id="A0A3Q0RJH0"/>
<keyword evidence="2" id="KW-1185">Reference proteome</keyword>
<dbReference type="Ensembl" id="ENSACIT00000010303.1">
    <property type="protein sequence ID" value="ENSACIP00000010008.1"/>
    <property type="gene ID" value="ENSACIG00000007839.1"/>
</dbReference>
<dbReference type="STRING" id="61819.ENSACIP00000010008"/>
<evidence type="ECO:0000313" key="2">
    <source>
        <dbReference type="Proteomes" id="UP000261340"/>
    </source>
</evidence>
<reference evidence="1" key="2">
    <citation type="submission" date="2025-09" db="UniProtKB">
        <authorList>
            <consortium name="Ensembl"/>
        </authorList>
    </citation>
    <scope>IDENTIFICATION</scope>
</reference>
<sequence length="174" mass="19042">MAALCRVVTGLRCPVRSFSNGLLRSSFSSDSSSADRPRSGFAAAFDQQTELQREVESSAAGPKGSFPGREDCFASLLRRSPLIQMGPAKDKVVVGRIFRVVQDDLYIDFGGKFHCVCRRPPGGESLQRGSRVRLRLQDLELTARFLGASTDTTLLEAQAVLLGPLDGREHQNRD</sequence>
<protein>
    <submittedName>
        <fullName evidence="1">Mitochondrial ribosomal protein S28</fullName>
    </submittedName>
</protein>
<dbReference type="InterPro" id="IPR019375">
    <property type="entry name" value="Ribosomal_bS1m"/>
</dbReference>
<dbReference type="GeneTree" id="ENSGT00390000001057"/>
<name>A0A3Q0RJH0_AMPCI</name>
<organism evidence="1 2">
    <name type="scientific">Amphilophus citrinellus</name>
    <name type="common">Midas cichlid</name>
    <name type="synonym">Cichlasoma citrinellum</name>
    <dbReference type="NCBI Taxonomy" id="61819"/>
    <lineage>
        <taxon>Eukaryota</taxon>
        <taxon>Metazoa</taxon>
        <taxon>Chordata</taxon>
        <taxon>Craniata</taxon>
        <taxon>Vertebrata</taxon>
        <taxon>Euteleostomi</taxon>
        <taxon>Actinopterygii</taxon>
        <taxon>Neopterygii</taxon>
        <taxon>Teleostei</taxon>
        <taxon>Neoteleostei</taxon>
        <taxon>Acanthomorphata</taxon>
        <taxon>Ovalentaria</taxon>
        <taxon>Cichlomorphae</taxon>
        <taxon>Cichliformes</taxon>
        <taxon>Cichlidae</taxon>
        <taxon>New World cichlids</taxon>
        <taxon>Cichlasomatinae</taxon>
        <taxon>Heroini</taxon>
        <taxon>Amphilophus</taxon>
    </lineage>
</organism>
<dbReference type="PANTHER" id="PTHR13447:SF2">
    <property type="entry name" value="SMALL RIBOSOMAL SUBUNIT PROTEIN BS1M"/>
    <property type="match status" value="1"/>
</dbReference>
<evidence type="ECO:0000313" key="1">
    <source>
        <dbReference type="Ensembl" id="ENSACIP00000010008.1"/>
    </source>
</evidence>
<proteinExistence type="predicted"/>
<dbReference type="PANTHER" id="PTHR13447">
    <property type="entry name" value="MITOCHONDRIAL 28S RIBOSOMAL PROTEIN S28"/>
    <property type="match status" value="1"/>
</dbReference>
<dbReference type="Pfam" id="PF10246">
    <property type="entry name" value="MRP-S35"/>
    <property type="match status" value="1"/>
</dbReference>
<dbReference type="OMA" id="CVCSRPT"/>
<dbReference type="GO" id="GO:0005763">
    <property type="term" value="C:mitochondrial small ribosomal subunit"/>
    <property type="evidence" value="ECO:0007669"/>
    <property type="project" value="TreeGrafter"/>
</dbReference>
<reference evidence="1" key="1">
    <citation type="submission" date="2025-08" db="UniProtKB">
        <authorList>
            <consortium name="Ensembl"/>
        </authorList>
    </citation>
    <scope>IDENTIFICATION</scope>
</reference>
<dbReference type="Proteomes" id="UP000261340">
    <property type="component" value="Unplaced"/>
</dbReference>
<accession>A0A3Q0RJH0</accession>